<sequence>MGNENVQNERDNSKRIPETRNSEQTISICVKGTQETCGRKSHRKCQTPFQVADLFH</sequence>
<evidence type="ECO:0000313" key="2">
    <source>
        <dbReference type="EMBL" id="KAH3748412.1"/>
    </source>
</evidence>
<evidence type="ECO:0000256" key="1">
    <source>
        <dbReference type="SAM" id="MobiDB-lite"/>
    </source>
</evidence>
<feature type="region of interest" description="Disordered" evidence="1">
    <location>
        <begin position="1"/>
        <end position="23"/>
    </location>
</feature>
<dbReference type="Proteomes" id="UP000828390">
    <property type="component" value="Unassembled WGS sequence"/>
</dbReference>
<name>A0A9D4DF03_DREPO</name>
<reference evidence="2" key="2">
    <citation type="submission" date="2020-11" db="EMBL/GenBank/DDBJ databases">
        <authorList>
            <person name="McCartney M.A."/>
            <person name="Auch B."/>
            <person name="Kono T."/>
            <person name="Mallez S."/>
            <person name="Becker A."/>
            <person name="Gohl D.M."/>
            <person name="Silverstein K.A.T."/>
            <person name="Koren S."/>
            <person name="Bechman K.B."/>
            <person name="Herman A."/>
            <person name="Abrahante J.E."/>
            <person name="Garbe J."/>
        </authorList>
    </citation>
    <scope>NUCLEOTIDE SEQUENCE</scope>
    <source>
        <strain evidence="2">Duluth1</strain>
        <tissue evidence="2">Whole animal</tissue>
    </source>
</reference>
<keyword evidence="3" id="KW-1185">Reference proteome</keyword>
<feature type="compositionally biased region" description="Basic and acidic residues" evidence="1">
    <location>
        <begin position="7"/>
        <end position="21"/>
    </location>
</feature>
<proteinExistence type="predicted"/>
<dbReference type="AlphaFoldDB" id="A0A9D4DF03"/>
<dbReference type="EMBL" id="JAIWYP010000010">
    <property type="protein sequence ID" value="KAH3748412.1"/>
    <property type="molecule type" value="Genomic_DNA"/>
</dbReference>
<organism evidence="2 3">
    <name type="scientific">Dreissena polymorpha</name>
    <name type="common">Zebra mussel</name>
    <name type="synonym">Mytilus polymorpha</name>
    <dbReference type="NCBI Taxonomy" id="45954"/>
    <lineage>
        <taxon>Eukaryota</taxon>
        <taxon>Metazoa</taxon>
        <taxon>Spiralia</taxon>
        <taxon>Lophotrochozoa</taxon>
        <taxon>Mollusca</taxon>
        <taxon>Bivalvia</taxon>
        <taxon>Autobranchia</taxon>
        <taxon>Heteroconchia</taxon>
        <taxon>Euheterodonta</taxon>
        <taxon>Imparidentia</taxon>
        <taxon>Neoheterodontei</taxon>
        <taxon>Myida</taxon>
        <taxon>Dreissenoidea</taxon>
        <taxon>Dreissenidae</taxon>
        <taxon>Dreissena</taxon>
    </lineage>
</organism>
<protein>
    <submittedName>
        <fullName evidence="2">Uncharacterized protein</fullName>
    </submittedName>
</protein>
<comment type="caution">
    <text evidence="2">The sequence shown here is derived from an EMBL/GenBank/DDBJ whole genome shotgun (WGS) entry which is preliminary data.</text>
</comment>
<gene>
    <name evidence="2" type="ORF">DPMN_182857</name>
</gene>
<evidence type="ECO:0000313" key="3">
    <source>
        <dbReference type="Proteomes" id="UP000828390"/>
    </source>
</evidence>
<accession>A0A9D4DF03</accession>
<reference evidence="2" key="1">
    <citation type="journal article" date="2019" name="bioRxiv">
        <title>The Genome of the Zebra Mussel, Dreissena polymorpha: A Resource for Invasive Species Research.</title>
        <authorList>
            <person name="McCartney M.A."/>
            <person name="Auch B."/>
            <person name="Kono T."/>
            <person name="Mallez S."/>
            <person name="Zhang Y."/>
            <person name="Obille A."/>
            <person name="Becker A."/>
            <person name="Abrahante J.E."/>
            <person name="Garbe J."/>
            <person name="Badalamenti J.P."/>
            <person name="Herman A."/>
            <person name="Mangelson H."/>
            <person name="Liachko I."/>
            <person name="Sullivan S."/>
            <person name="Sone E.D."/>
            <person name="Koren S."/>
            <person name="Silverstein K.A.T."/>
            <person name="Beckman K.B."/>
            <person name="Gohl D.M."/>
        </authorList>
    </citation>
    <scope>NUCLEOTIDE SEQUENCE</scope>
    <source>
        <strain evidence="2">Duluth1</strain>
        <tissue evidence="2">Whole animal</tissue>
    </source>
</reference>